<dbReference type="InterPro" id="IPR022742">
    <property type="entry name" value="Hydrolase_4"/>
</dbReference>
<dbReference type="AlphaFoldDB" id="A0A8J8B9Y8"/>
<keyword evidence="5" id="KW-1185">Reference proteome</keyword>
<evidence type="ECO:0000313" key="4">
    <source>
        <dbReference type="EMBL" id="MBS2962347.1"/>
    </source>
</evidence>
<accession>A0A8J8B9Y8</accession>
<evidence type="ECO:0000313" key="5">
    <source>
        <dbReference type="Proteomes" id="UP000677913"/>
    </source>
</evidence>
<reference evidence="4" key="1">
    <citation type="submission" date="2021-04" db="EMBL/GenBank/DDBJ databases">
        <title>Genome based classification of Actinospica acidithermotolerans sp. nov., an actinobacterium isolated from an Indonesian hot spring.</title>
        <authorList>
            <person name="Kusuma A.B."/>
            <person name="Putra K.E."/>
            <person name="Nafisah S."/>
            <person name="Loh J."/>
            <person name="Nouioui I."/>
            <person name="Goodfellow M."/>
        </authorList>
    </citation>
    <scope>NUCLEOTIDE SEQUENCE</scope>
    <source>
        <strain evidence="4">DSM 45618</strain>
    </source>
</reference>
<organism evidence="4 5">
    <name type="scientific">Actinocrinis puniceicyclus</name>
    <dbReference type="NCBI Taxonomy" id="977794"/>
    <lineage>
        <taxon>Bacteria</taxon>
        <taxon>Bacillati</taxon>
        <taxon>Actinomycetota</taxon>
        <taxon>Actinomycetes</taxon>
        <taxon>Catenulisporales</taxon>
        <taxon>Actinospicaceae</taxon>
        <taxon>Actinocrinis</taxon>
    </lineage>
</organism>
<feature type="domain" description="Serine aminopeptidase S33" evidence="3">
    <location>
        <begin position="95"/>
        <end position="211"/>
    </location>
</feature>
<dbReference type="PANTHER" id="PTHR22946">
    <property type="entry name" value="DIENELACTONE HYDROLASE DOMAIN-CONTAINING PROTEIN-RELATED"/>
    <property type="match status" value="1"/>
</dbReference>
<evidence type="ECO:0000256" key="2">
    <source>
        <dbReference type="ARBA" id="ARBA00022801"/>
    </source>
</evidence>
<dbReference type="SUPFAM" id="SSF53474">
    <property type="entry name" value="alpha/beta-Hydrolases"/>
    <property type="match status" value="1"/>
</dbReference>
<gene>
    <name evidence="4" type="ORF">KGA66_04765</name>
</gene>
<dbReference type="PANTHER" id="PTHR22946:SF9">
    <property type="entry name" value="POLYKETIDE TRANSFERASE AF380"/>
    <property type="match status" value="1"/>
</dbReference>
<comment type="caution">
    <text evidence="4">The sequence shown here is derived from an EMBL/GenBank/DDBJ whole genome shotgun (WGS) entry which is preliminary data.</text>
</comment>
<dbReference type="InterPro" id="IPR029058">
    <property type="entry name" value="AB_hydrolase_fold"/>
</dbReference>
<protein>
    <submittedName>
        <fullName evidence="4">Alpha/beta fold hydrolase</fullName>
    </submittedName>
</protein>
<evidence type="ECO:0000256" key="1">
    <source>
        <dbReference type="ARBA" id="ARBA00008645"/>
    </source>
</evidence>
<dbReference type="Gene3D" id="3.40.50.1820">
    <property type="entry name" value="alpha/beta hydrolase"/>
    <property type="match status" value="1"/>
</dbReference>
<dbReference type="Proteomes" id="UP000677913">
    <property type="component" value="Unassembled WGS sequence"/>
</dbReference>
<name>A0A8J8B9Y8_9ACTN</name>
<dbReference type="InterPro" id="IPR050261">
    <property type="entry name" value="FrsA_esterase"/>
</dbReference>
<evidence type="ECO:0000259" key="3">
    <source>
        <dbReference type="Pfam" id="PF12146"/>
    </source>
</evidence>
<proteinExistence type="inferred from homology"/>
<keyword evidence="2 4" id="KW-0378">Hydrolase</keyword>
<comment type="similarity">
    <text evidence="1">Belongs to the AB hydrolase superfamily.</text>
</comment>
<sequence length="343" mass="37625">MRTPSPAARNARGAERREPGPWRRALIDLGGVVGVLPAVFAVRSSVRAAWLTLHPPHKPVQPTPERYGLKHERVMVAGADGVRLACWFIPSPGARDGVVLGHGLNRDSGMLMSLAKALHEAGYHVLTFDMRNHGESADDGLRRGQSPRFAVDFGNVVQHFKQRPEMAGGRAACLGMSMSAWTALDVARLDPGFVRAVICDSGPTLDIGDTLQRMFEARRGRLPAWQRGPLMYRIARGAYRRAALYFLKPAPWPVPFTDHSIRLLFISGAADPVARPQDVERQLAWYPQADHWLVPRAGHNTCHIMAADEYAERVLAVLAAAFADQPNEGSTGHGVVPADREPQ</sequence>
<dbReference type="GO" id="GO:0052689">
    <property type="term" value="F:carboxylic ester hydrolase activity"/>
    <property type="evidence" value="ECO:0007669"/>
    <property type="project" value="UniProtKB-ARBA"/>
</dbReference>
<dbReference type="EMBL" id="JAGSXH010000010">
    <property type="protein sequence ID" value="MBS2962347.1"/>
    <property type="molecule type" value="Genomic_DNA"/>
</dbReference>
<dbReference type="Pfam" id="PF12146">
    <property type="entry name" value="Hydrolase_4"/>
    <property type="match status" value="1"/>
</dbReference>
<dbReference type="RefSeq" id="WP_211464913.1">
    <property type="nucleotide sequence ID" value="NZ_JAGSXH010000010.1"/>
</dbReference>